<proteinExistence type="predicted"/>
<sequence length="149" mass="17538">MKNLIIILSFFLSFQLNAQQKKIKSTTKKSSLSYMKNYNGKYPYEVKLIEKKSALRTRLQKLLGKEKFDFLESHFDVQSPMFIKNNVLIAHGCMQHNCDGIFFNIFYDFKKDIINVGIKNEEKEIEIHAEKETFLTEAVSWKTNPLLDF</sequence>
<dbReference type="EMBL" id="PTPZ01000008">
    <property type="protein sequence ID" value="PPZ90746.1"/>
    <property type="molecule type" value="Genomic_DNA"/>
</dbReference>
<feature type="signal peptide" evidence="1">
    <location>
        <begin position="1"/>
        <end position="18"/>
    </location>
</feature>
<dbReference type="AlphaFoldDB" id="A0A2S7I2D3"/>
<feature type="chain" id="PRO_5015542313" evidence="1">
    <location>
        <begin position="19"/>
        <end position="149"/>
    </location>
</feature>
<gene>
    <name evidence="2" type="ORF">C3729_11260</name>
</gene>
<comment type="caution">
    <text evidence="2">The sequence shown here is derived from an EMBL/GenBank/DDBJ whole genome shotgun (WGS) entry which is preliminary data.</text>
</comment>
<evidence type="ECO:0000313" key="2">
    <source>
        <dbReference type="EMBL" id="PPZ90746.1"/>
    </source>
</evidence>
<keyword evidence="1" id="KW-0732">Signal</keyword>
<organism evidence="2 3">
    <name type="scientific">Cloacibacterium normanense</name>
    <dbReference type="NCBI Taxonomy" id="237258"/>
    <lineage>
        <taxon>Bacteria</taxon>
        <taxon>Pseudomonadati</taxon>
        <taxon>Bacteroidota</taxon>
        <taxon>Flavobacteriia</taxon>
        <taxon>Flavobacteriales</taxon>
        <taxon>Weeksellaceae</taxon>
    </lineage>
</organism>
<protein>
    <submittedName>
        <fullName evidence="2">Uncharacterized protein</fullName>
    </submittedName>
</protein>
<evidence type="ECO:0000313" key="3">
    <source>
        <dbReference type="Proteomes" id="UP000238565"/>
    </source>
</evidence>
<accession>A0A2S7I2D3</accession>
<dbReference type="RefSeq" id="WP_104794246.1">
    <property type="nucleotide sequence ID" value="NZ_PTPZ01000008.1"/>
</dbReference>
<name>A0A2S7I2D3_9FLAO</name>
<dbReference type="Proteomes" id="UP000238565">
    <property type="component" value="Unassembled WGS sequence"/>
</dbReference>
<evidence type="ECO:0000256" key="1">
    <source>
        <dbReference type="SAM" id="SignalP"/>
    </source>
</evidence>
<reference evidence="2 3" key="1">
    <citation type="submission" date="2018-02" db="EMBL/GenBank/DDBJ databases">
        <title>Draft genome sequence of bacterial isolates from marine environment.</title>
        <authorList>
            <person name="Singh S.K."/>
            <person name="Hill R."/>
            <person name="Major S."/>
            <person name="Cai H."/>
            <person name="Li Y."/>
        </authorList>
    </citation>
    <scope>NUCLEOTIDE SEQUENCE [LARGE SCALE GENOMIC DNA]</scope>
    <source>
        <strain evidence="2 3">IMET F</strain>
    </source>
</reference>